<evidence type="ECO:0000256" key="13">
    <source>
        <dbReference type="SAM" id="MobiDB-lite"/>
    </source>
</evidence>
<evidence type="ECO:0000313" key="17">
    <source>
        <dbReference type="Proteomes" id="UP000034954"/>
    </source>
</evidence>
<evidence type="ECO:0000256" key="12">
    <source>
        <dbReference type="HAMAP-Rule" id="MF_00983"/>
    </source>
</evidence>
<dbReference type="InterPro" id="IPR005259">
    <property type="entry name" value="PriA"/>
</dbReference>
<dbReference type="FunFam" id="3.40.50.300:FF:000489">
    <property type="entry name" value="Primosome assembly protein PriA"/>
    <property type="match status" value="1"/>
</dbReference>
<dbReference type="Gene3D" id="3.40.1440.60">
    <property type="entry name" value="PriA, 3(prime) DNA-binding domain"/>
    <property type="match status" value="1"/>
</dbReference>
<feature type="binding site" evidence="12">
    <location>
        <position position="480"/>
    </location>
    <ligand>
        <name>Zn(2+)</name>
        <dbReference type="ChEBI" id="CHEBI:29105"/>
        <label>1</label>
    </ligand>
</feature>
<keyword evidence="9 12" id="KW-0238">DNA-binding</keyword>
<feature type="region of interest" description="Disordered" evidence="13">
    <location>
        <begin position="1"/>
        <end position="30"/>
    </location>
</feature>
<dbReference type="GO" id="GO:0006310">
    <property type="term" value="P:DNA recombination"/>
    <property type="evidence" value="ECO:0007669"/>
    <property type="project" value="InterPro"/>
</dbReference>
<name>A0A0M2UQD0_9BACT</name>
<feature type="binding site" evidence="12">
    <location>
        <position position="489"/>
    </location>
    <ligand>
        <name>Zn(2+)</name>
        <dbReference type="ChEBI" id="CHEBI:29105"/>
        <label>2</label>
    </ligand>
</feature>
<dbReference type="SMART" id="SM00487">
    <property type="entry name" value="DEXDc"/>
    <property type="match status" value="1"/>
</dbReference>
<dbReference type="GO" id="GO:0006269">
    <property type="term" value="P:DNA replication, synthesis of primer"/>
    <property type="evidence" value="ECO:0007669"/>
    <property type="project" value="UniProtKB-KW"/>
</dbReference>
<evidence type="ECO:0000256" key="7">
    <source>
        <dbReference type="ARBA" id="ARBA00022833"/>
    </source>
</evidence>
<dbReference type="GO" id="GO:0006302">
    <property type="term" value="P:double-strand break repair"/>
    <property type="evidence" value="ECO:0007669"/>
    <property type="project" value="InterPro"/>
</dbReference>
<dbReference type="GO" id="GO:0043138">
    <property type="term" value="F:3'-5' DNA helicase activity"/>
    <property type="evidence" value="ECO:0007669"/>
    <property type="project" value="UniProtKB-EC"/>
</dbReference>
<dbReference type="EMBL" id="LAQJ01000282">
    <property type="protein sequence ID" value="KKO18298.1"/>
    <property type="molecule type" value="Genomic_DNA"/>
</dbReference>
<evidence type="ECO:0000259" key="14">
    <source>
        <dbReference type="PROSITE" id="PS51192"/>
    </source>
</evidence>
<dbReference type="GO" id="GO:0005524">
    <property type="term" value="F:ATP binding"/>
    <property type="evidence" value="ECO:0007669"/>
    <property type="project" value="UniProtKB-UniRule"/>
</dbReference>
<dbReference type="SMART" id="SM00490">
    <property type="entry name" value="HELICc"/>
    <property type="match status" value="1"/>
</dbReference>
<evidence type="ECO:0000256" key="8">
    <source>
        <dbReference type="ARBA" id="ARBA00022840"/>
    </source>
</evidence>
<feature type="binding site" evidence="12">
    <location>
        <position position="507"/>
    </location>
    <ligand>
        <name>Zn(2+)</name>
        <dbReference type="ChEBI" id="CHEBI:29105"/>
        <label>2</label>
    </ligand>
</feature>
<comment type="function">
    <text evidence="12">Initiates the restart of stalled replication forks, which reloads the replicative helicase on sites other than the origin of replication. Recognizes and binds to abandoned replication forks and remodels them to uncover a helicase loading site. Promotes assembly of the primosome at these replication forks.</text>
</comment>
<dbReference type="GO" id="GO:0006270">
    <property type="term" value="P:DNA replication initiation"/>
    <property type="evidence" value="ECO:0007669"/>
    <property type="project" value="TreeGrafter"/>
</dbReference>
<dbReference type="Gene3D" id="3.40.50.300">
    <property type="entry name" value="P-loop containing nucleotide triphosphate hydrolases"/>
    <property type="match status" value="2"/>
</dbReference>
<accession>A0A0M2UQD0</accession>
<evidence type="ECO:0000256" key="2">
    <source>
        <dbReference type="ARBA" id="ARBA00022705"/>
    </source>
</evidence>
<dbReference type="PROSITE" id="PS51194">
    <property type="entry name" value="HELICASE_CTER"/>
    <property type="match status" value="1"/>
</dbReference>
<gene>
    <name evidence="12" type="primary">priA</name>
    <name evidence="16" type="ORF">BROFUL_03025</name>
</gene>
<dbReference type="HAMAP" id="MF_00983">
    <property type="entry name" value="PriA"/>
    <property type="match status" value="1"/>
</dbReference>
<proteinExistence type="inferred from homology"/>
<evidence type="ECO:0000256" key="6">
    <source>
        <dbReference type="ARBA" id="ARBA00022806"/>
    </source>
</evidence>
<reference evidence="16 17" key="1">
    <citation type="journal article" date="2013" name="BMC Microbiol.">
        <title>Identification of the type II cytochrome c maturation pathway in anammox bacteria by comparative genomics.</title>
        <authorList>
            <person name="Ferousi C."/>
            <person name="Speth D.R."/>
            <person name="Reimann J."/>
            <person name="Op den Camp H.J."/>
            <person name="Allen J.W."/>
            <person name="Keltjens J.T."/>
            <person name="Jetten M.S."/>
        </authorList>
    </citation>
    <scope>NUCLEOTIDE SEQUENCE [LARGE SCALE GENOMIC DNA]</scope>
    <source>
        <strain evidence="16">RU1</strain>
    </source>
</reference>
<dbReference type="Pfam" id="PF00270">
    <property type="entry name" value="DEAD"/>
    <property type="match status" value="1"/>
</dbReference>
<dbReference type="Pfam" id="PF18319">
    <property type="entry name" value="Zn_ribbon_PriA"/>
    <property type="match status" value="1"/>
</dbReference>
<evidence type="ECO:0000259" key="15">
    <source>
        <dbReference type="PROSITE" id="PS51194"/>
    </source>
</evidence>
<feature type="binding site" evidence="12">
    <location>
        <position position="520"/>
    </location>
    <ligand>
        <name>Zn(2+)</name>
        <dbReference type="ChEBI" id="CHEBI:29105"/>
        <label>1</label>
    </ligand>
</feature>
<comment type="caution">
    <text evidence="16">The sequence shown here is derived from an EMBL/GenBank/DDBJ whole genome shotgun (WGS) entry which is preliminary data.</text>
</comment>
<keyword evidence="4 12" id="KW-0547">Nucleotide-binding</keyword>
<dbReference type="InterPro" id="IPR042115">
    <property type="entry name" value="PriA_3primeBD_sf"/>
</dbReference>
<keyword evidence="2 12" id="KW-0235">DNA replication</keyword>
<evidence type="ECO:0000256" key="1">
    <source>
        <dbReference type="ARBA" id="ARBA00022515"/>
    </source>
</evidence>
<evidence type="ECO:0000256" key="11">
    <source>
        <dbReference type="ARBA" id="ARBA00048988"/>
    </source>
</evidence>
<dbReference type="NCBIfam" id="TIGR00595">
    <property type="entry name" value="priA"/>
    <property type="match status" value="1"/>
</dbReference>
<keyword evidence="7 12" id="KW-0862">Zinc</keyword>
<evidence type="ECO:0000256" key="4">
    <source>
        <dbReference type="ARBA" id="ARBA00022741"/>
    </source>
</evidence>
<dbReference type="AlphaFoldDB" id="A0A0M2UQD0"/>
<keyword evidence="17" id="KW-1185">Reference proteome</keyword>
<dbReference type="InterPro" id="IPR027417">
    <property type="entry name" value="P-loop_NTPase"/>
</dbReference>
<keyword evidence="3 12" id="KW-0479">Metal-binding</keyword>
<dbReference type="PANTHER" id="PTHR30580">
    <property type="entry name" value="PRIMOSOMAL PROTEIN N"/>
    <property type="match status" value="1"/>
</dbReference>
<comment type="similarity">
    <text evidence="12">Belongs to the helicase family. PriA subfamily.</text>
</comment>
<dbReference type="CDD" id="cd17929">
    <property type="entry name" value="DEXHc_priA"/>
    <property type="match status" value="1"/>
</dbReference>
<feature type="binding site" evidence="12">
    <location>
        <position position="486"/>
    </location>
    <ligand>
        <name>Zn(2+)</name>
        <dbReference type="ChEBI" id="CHEBI:29105"/>
        <label>2</label>
    </ligand>
</feature>
<comment type="cofactor">
    <cofactor evidence="12">
        <name>Zn(2+)</name>
        <dbReference type="ChEBI" id="CHEBI:29105"/>
    </cofactor>
    <text evidence="12">Binds 2 zinc ions per subunit.</text>
</comment>
<feature type="binding site" evidence="12">
    <location>
        <position position="477"/>
    </location>
    <ligand>
        <name>Zn(2+)</name>
        <dbReference type="ChEBI" id="CHEBI:29105"/>
        <label>1</label>
    </ligand>
</feature>
<comment type="catalytic activity">
    <reaction evidence="12">
        <text>Couples ATP hydrolysis with the unwinding of duplex DNA by translocating in the 3'-5' direction.</text>
        <dbReference type="EC" id="5.6.2.4"/>
    </reaction>
</comment>
<dbReference type="InterPro" id="IPR011545">
    <property type="entry name" value="DEAD/DEAH_box_helicase_dom"/>
</dbReference>
<comment type="catalytic activity">
    <reaction evidence="11 12">
        <text>ATP + H2O = ADP + phosphate + H(+)</text>
        <dbReference type="Rhea" id="RHEA:13065"/>
        <dbReference type="ChEBI" id="CHEBI:15377"/>
        <dbReference type="ChEBI" id="CHEBI:15378"/>
        <dbReference type="ChEBI" id="CHEBI:30616"/>
        <dbReference type="ChEBI" id="CHEBI:43474"/>
        <dbReference type="ChEBI" id="CHEBI:456216"/>
        <dbReference type="EC" id="5.6.2.4"/>
    </reaction>
</comment>
<evidence type="ECO:0000256" key="9">
    <source>
        <dbReference type="ARBA" id="ARBA00023125"/>
    </source>
</evidence>
<evidence type="ECO:0000256" key="3">
    <source>
        <dbReference type="ARBA" id="ARBA00022723"/>
    </source>
</evidence>
<dbReference type="Pfam" id="PF00271">
    <property type="entry name" value="Helicase_C"/>
    <property type="match status" value="1"/>
</dbReference>
<dbReference type="EC" id="5.6.2.4" evidence="12"/>
<feature type="domain" description="Helicase C-terminal" evidence="15">
    <location>
        <begin position="501"/>
        <end position="696"/>
    </location>
</feature>
<dbReference type="InterPro" id="IPR041236">
    <property type="entry name" value="PriA_C"/>
</dbReference>
<evidence type="ECO:0000256" key="5">
    <source>
        <dbReference type="ARBA" id="ARBA00022801"/>
    </source>
</evidence>
<comment type="subunit">
    <text evidence="12">Component of the replication restart primosome.</text>
</comment>
<dbReference type="InterPro" id="IPR014001">
    <property type="entry name" value="Helicase_ATP-bd"/>
</dbReference>
<evidence type="ECO:0000313" key="16">
    <source>
        <dbReference type="EMBL" id="KKO18298.1"/>
    </source>
</evidence>
<dbReference type="InterPro" id="IPR040498">
    <property type="entry name" value="PriA_CRR"/>
</dbReference>
<keyword evidence="10 12" id="KW-0413">Isomerase</keyword>
<dbReference type="InterPro" id="IPR041222">
    <property type="entry name" value="PriA_3primeBD"/>
</dbReference>
<feature type="binding site" evidence="12">
    <location>
        <position position="504"/>
    </location>
    <ligand>
        <name>Zn(2+)</name>
        <dbReference type="ChEBI" id="CHEBI:29105"/>
        <label>2</label>
    </ligand>
</feature>
<feature type="domain" description="Helicase ATP-binding" evidence="14">
    <location>
        <begin position="249"/>
        <end position="414"/>
    </location>
</feature>
<dbReference type="SUPFAM" id="SSF52540">
    <property type="entry name" value="P-loop containing nucleoside triphosphate hydrolases"/>
    <property type="match status" value="1"/>
</dbReference>
<feature type="binding site" evidence="12">
    <location>
        <position position="517"/>
    </location>
    <ligand>
        <name>Zn(2+)</name>
        <dbReference type="ChEBI" id="CHEBI:29105"/>
        <label>1</label>
    </ligand>
</feature>
<dbReference type="GO" id="GO:0016887">
    <property type="term" value="F:ATP hydrolysis activity"/>
    <property type="evidence" value="ECO:0007669"/>
    <property type="project" value="RHEA"/>
</dbReference>
<keyword evidence="5 12" id="KW-0378">Hydrolase</keyword>
<dbReference type="PROSITE" id="PS51192">
    <property type="entry name" value="HELICASE_ATP_BIND_1"/>
    <property type="match status" value="1"/>
</dbReference>
<dbReference type="GO" id="GO:0003677">
    <property type="term" value="F:DNA binding"/>
    <property type="evidence" value="ECO:0007669"/>
    <property type="project" value="UniProtKB-UniRule"/>
</dbReference>
<keyword evidence="6 12" id="KW-0347">Helicase</keyword>
<dbReference type="Proteomes" id="UP000034954">
    <property type="component" value="Unassembled WGS sequence"/>
</dbReference>
<dbReference type="Pfam" id="PF17764">
    <property type="entry name" value="PriA_3primeBD"/>
    <property type="match status" value="1"/>
</dbReference>
<dbReference type="GO" id="GO:0008270">
    <property type="term" value="F:zinc ion binding"/>
    <property type="evidence" value="ECO:0007669"/>
    <property type="project" value="UniProtKB-UniRule"/>
</dbReference>
<dbReference type="PATRIC" id="fig|380242.3.peg.3733"/>
<dbReference type="PANTHER" id="PTHR30580:SF0">
    <property type="entry name" value="PRIMOSOMAL PROTEIN N"/>
    <property type="match status" value="1"/>
</dbReference>
<protein>
    <recommendedName>
        <fullName evidence="12">Replication restart protein PriA</fullName>
    </recommendedName>
    <alternativeName>
        <fullName evidence="12">ATP-dependent DNA helicase PriA</fullName>
        <ecNumber evidence="12">5.6.2.4</ecNumber>
    </alternativeName>
    <alternativeName>
        <fullName evidence="12">DNA 3'-5' helicase PriA</fullName>
    </alternativeName>
</protein>
<keyword evidence="1 12" id="KW-0639">Primosome</keyword>
<dbReference type="Pfam" id="PF18074">
    <property type="entry name" value="PriA_C"/>
    <property type="match status" value="1"/>
</dbReference>
<organism evidence="16 17">
    <name type="scientific">Candidatus Brocadia fulgida</name>
    <dbReference type="NCBI Taxonomy" id="380242"/>
    <lineage>
        <taxon>Bacteria</taxon>
        <taxon>Pseudomonadati</taxon>
        <taxon>Planctomycetota</taxon>
        <taxon>Candidatus Brocadiia</taxon>
        <taxon>Candidatus Brocadiales</taxon>
        <taxon>Candidatus Brocadiaceae</taxon>
        <taxon>Candidatus Brocadia</taxon>
    </lineage>
</organism>
<dbReference type="CDD" id="cd18804">
    <property type="entry name" value="SF2_C_priA"/>
    <property type="match status" value="1"/>
</dbReference>
<sequence length="772" mass="87540">MPAHFPNQHLTSTPGVDVPPELNTTPASRSPQKRYAEIVVDIPLQRVFHYGIPPHIRESLTVGMRVRIPFGNKIMAGFCVGFTDTPFTDKTKDILSIIDTSPLIDDVMLKITRWLSFHYYCGWGEAISAVVPSVVRSKKKERWNTFVRLKEHTVALNQEAIAQIKTRAPRQAKALEILLEHPDEISAKELIRICGCKMPGLRQLEEKGFITIENKPCDVTHTISNAGQLQQHLTLTMDQQQAFDIICNKFTAPKPGVLLLHGITGSGKTEIYLQTIKKTLEHNRKAIYLVPEISLTPQTIQRIKARFNRVAVLHSSLLGTVHQSQWNDIKEGKADIVIGARSSIFAPLKDIGLIIIDEEHENTYKQETNPRYNARDIAILRATYENAMVIMGTATPSLESYDQALSGNYEKIVLPRRIGERQLPPVDIVDMGEEVRKRRGYHIISQRLEYYMNQSLARKEQVILFLNRRGFAPYIHCKRCGFVLKCQRCDIPMTFHKKINTILCHYCHAEAHPPESCPDCLANNITYRGFGTERIEDEIRNKFPGYQIIRMDSDTMRVRDSHEKALTAFERGEFQILLGTQMIAKGLDFPNVTLVGVISADTILNLPDFRASERTFQLISQVAGRTGRGTKGGRVVVQSYNPRHYSITYAAAHDYDGFAKKELEYRKQLQYPPFGKLARIVFRSPHEEKAKEKSAIIGDKLKDFAKINGNRLEILGPSPAPVTKINNLFRWHILLKAQDHISIHNALQGIANALKPSKGVQTMVDVDPYMML</sequence>
<evidence type="ECO:0000256" key="10">
    <source>
        <dbReference type="ARBA" id="ARBA00023235"/>
    </source>
</evidence>
<dbReference type="GO" id="GO:1990077">
    <property type="term" value="C:primosome complex"/>
    <property type="evidence" value="ECO:0007669"/>
    <property type="project" value="UniProtKB-UniRule"/>
</dbReference>
<dbReference type="InterPro" id="IPR001650">
    <property type="entry name" value="Helicase_C-like"/>
</dbReference>
<keyword evidence="8 12" id="KW-0067">ATP-binding</keyword>